<dbReference type="EMBL" id="VMHE01000010">
    <property type="protein sequence ID" value="TSJ65376.1"/>
    <property type="molecule type" value="Genomic_DNA"/>
</dbReference>
<evidence type="ECO:0000313" key="4">
    <source>
        <dbReference type="Proteomes" id="UP000316425"/>
    </source>
</evidence>
<evidence type="ECO:0000313" key="3">
    <source>
        <dbReference type="EMBL" id="TSJ65376.1"/>
    </source>
</evidence>
<keyword evidence="4" id="KW-1185">Reference proteome</keyword>
<organism evidence="3 4">
    <name type="scientific">Allobacillus salarius</name>
    <dbReference type="NCBI Taxonomy" id="1955272"/>
    <lineage>
        <taxon>Bacteria</taxon>
        <taxon>Bacillati</taxon>
        <taxon>Bacillota</taxon>
        <taxon>Bacilli</taxon>
        <taxon>Bacillales</taxon>
        <taxon>Bacillaceae</taxon>
        <taxon>Allobacillus</taxon>
    </lineage>
</organism>
<feature type="region of interest" description="Disordered" evidence="1">
    <location>
        <begin position="23"/>
        <end position="53"/>
    </location>
</feature>
<sequence>MLKWKATLLILFILLFSGCSNQEANSPENNASPDLQRVNDPTNHQTTQEHTNQEAAERLVQLANSVPNVNNARALVFGDYTIVGIDINEDLDRGKSGSVKHAVTEIIKHDPYGRYAYVVADGDIMKRIANINESIRNGQGRSVILDEIANVIGRYIPDMPMRETDQDEEYENNQENTEDIQQERQEQNQPL</sequence>
<feature type="compositionally biased region" description="Polar residues" evidence="1">
    <location>
        <begin position="23"/>
        <end position="33"/>
    </location>
</feature>
<keyword evidence="2" id="KW-0732">Signal</keyword>
<feature type="compositionally biased region" description="Acidic residues" evidence="1">
    <location>
        <begin position="165"/>
        <end position="180"/>
    </location>
</feature>
<dbReference type="NCBIfam" id="TIGR02898">
    <property type="entry name" value="spore_YhcN_YlaJ"/>
    <property type="match status" value="1"/>
</dbReference>
<feature type="signal peptide" evidence="2">
    <location>
        <begin position="1"/>
        <end position="24"/>
    </location>
</feature>
<keyword evidence="3" id="KW-0449">Lipoprotein</keyword>
<feature type="compositionally biased region" description="Basic and acidic residues" evidence="1">
    <location>
        <begin position="181"/>
        <end position="191"/>
    </location>
</feature>
<dbReference type="OrthoDB" id="2381329at2"/>
<gene>
    <name evidence="3" type="ORF">FPQ13_07360</name>
</gene>
<proteinExistence type="predicted"/>
<accession>A0A556PLW7</accession>
<name>A0A556PLW7_9BACI</name>
<evidence type="ECO:0000256" key="1">
    <source>
        <dbReference type="SAM" id="MobiDB-lite"/>
    </source>
</evidence>
<comment type="caution">
    <text evidence="3">The sequence shown here is derived from an EMBL/GenBank/DDBJ whole genome shotgun (WGS) entry which is preliminary data.</text>
</comment>
<feature type="region of interest" description="Disordered" evidence="1">
    <location>
        <begin position="162"/>
        <end position="191"/>
    </location>
</feature>
<evidence type="ECO:0000256" key="2">
    <source>
        <dbReference type="SAM" id="SignalP"/>
    </source>
</evidence>
<dbReference type="Proteomes" id="UP000316425">
    <property type="component" value="Unassembled WGS sequence"/>
</dbReference>
<dbReference type="AlphaFoldDB" id="A0A556PLW7"/>
<protein>
    <submittedName>
        <fullName evidence="3">YhcN/YlaJ family sporulation lipoprotein</fullName>
    </submittedName>
</protein>
<dbReference type="Pfam" id="PF09580">
    <property type="entry name" value="Spore_YhcN_YlaJ"/>
    <property type="match status" value="1"/>
</dbReference>
<feature type="chain" id="PRO_5022200482" evidence="2">
    <location>
        <begin position="25"/>
        <end position="191"/>
    </location>
</feature>
<dbReference type="PROSITE" id="PS51257">
    <property type="entry name" value="PROKAR_LIPOPROTEIN"/>
    <property type="match status" value="1"/>
</dbReference>
<dbReference type="GO" id="GO:0030435">
    <property type="term" value="P:sporulation resulting in formation of a cellular spore"/>
    <property type="evidence" value="ECO:0007669"/>
    <property type="project" value="InterPro"/>
</dbReference>
<reference evidence="3 4" key="1">
    <citation type="submission" date="2019-07" db="EMBL/GenBank/DDBJ databases">
        <title>Allobacillus sp. nov. SKP isolated from shrimp paste of Euphausiacea.</title>
        <authorList>
            <person name="Kanchanasin P."/>
            <person name="Tanasupawat S."/>
            <person name="Shi W."/>
            <person name="Wu L."/>
            <person name="Ma J."/>
        </authorList>
    </citation>
    <scope>NUCLEOTIDE SEQUENCE [LARGE SCALE GENOMIC DNA]</scope>
    <source>
        <strain evidence="3 4">SKP4-8</strain>
    </source>
</reference>
<dbReference type="InterPro" id="IPR019076">
    <property type="entry name" value="Spore_lipoprot_YhcN/YlaJ-like"/>
</dbReference>
<dbReference type="InterPro" id="IPR014247">
    <property type="entry name" value="Spore_lipoprot_YhcN/YlaJ"/>
</dbReference>